<proteinExistence type="predicted"/>
<sequence length="184" mass="21295">MSKRGPKTKITHEMRVAELKNHNIFDDNGKVKKESDPVWIIICNNLNQNDPLRSLTVRNIQTYVAQNRNNVILDIKATLTDSSSNVKPQDQEDNLKFDVEEQLLRIKNDALYKSTVREFCTYPFVLFYWSFEALNLVSLFNDKMFVFGVIGSLSQSFTAPYKSCSKVIFQFTLCSGYVWPFSEI</sequence>
<protein>
    <submittedName>
        <fullName evidence="1">Uncharacterized protein</fullName>
    </submittedName>
</protein>
<keyword evidence="2" id="KW-1185">Reference proteome</keyword>
<dbReference type="OrthoDB" id="1924287at2759"/>
<evidence type="ECO:0000313" key="2">
    <source>
        <dbReference type="Proteomes" id="UP000002358"/>
    </source>
</evidence>
<dbReference type="EnsemblMetazoa" id="XM_031922433">
    <property type="protein sequence ID" value="XP_031778293"/>
    <property type="gene ID" value="LOC107982157"/>
</dbReference>
<name>A0A7M7PXU3_NASVI</name>
<organism evidence="1 2">
    <name type="scientific">Nasonia vitripennis</name>
    <name type="common">Parasitic wasp</name>
    <dbReference type="NCBI Taxonomy" id="7425"/>
    <lineage>
        <taxon>Eukaryota</taxon>
        <taxon>Metazoa</taxon>
        <taxon>Ecdysozoa</taxon>
        <taxon>Arthropoda</taxon>
        <taxon>Hexapoda</taxon>
        <taxon>Insecta</taxon>
        <taxon>Pterygota</taxon>
        <taxon>Neoptera</taxon>
        <taxon>Endopterygota</taxon>
        <taxon>Hymenoptera</taxon>
        <taxon>Apocrita</taxon>
        <taxon>Proctotrupomorpha</taxon>
        <taxon>Chalcidoidea</taxon>
        <taxon>Pteromalidae</taxon>
        <taxon>Pteromalinae</taxon>
        <taxon>Nasonia</taxon>
    </lineage>
</organism>
<dbReference type="RefSeq" id="XP_031778293.1">
    <property type="nucleotide sequence ID" value="XM_031922433.2"/>
</dbReference>
<dbReference type="InParanoid" id="A0A7M7PXU3"/>
<dbReference type="GeneID" id="107982157"/>
<dbReference type="AlphaFoldDB" id="A0A7M7PXU3"/>
<dbReference type="Proteomes" id="UP000002358">
    <property type="component" value="Unassembled WGS sequence"/>
</dbReference>
<dbReference type="KEGG" id="nvi:107982157"/>
<reference evidence="1" key="1">
    <citation type="submission" date="2021-01" db="UniProtKB">
        <authorList>
            <consortium name="EnsemblMetazoa"/>
        </authorList>
    </citation>
    <scope>IDENTIFICATION</scope>
</reference>
<accession>A0A7M7PXU3</accession>
<evidence type="ECO:0000313" key="1">
    <source>
        <dbReference type="EnsemblMetazoa" id="XP_031778293"/>
    </source>
</evidence>